<dbReference type="AlphaFoldDB" id="A0A5N6RH45"/>
<dbReference type="EMBL" id="CM017327">
    <property type="protein sequence ID" value="KAE8098802.1"/>
    <property type="molecule type" value="Genomic_DNA"/>
</dbReference>
<keyword evidence="2" id="KW-1185">Reference proteome</keyword>
<accession>A0A5N6RH45</accession>
<gene>
    <name evidence="1" type="ORF">FH972_016839</name>
</gene>
<dbReference type="Proteomes" id="UP000327013">
    <property type="component" value="Chromosome 7"/>
</dbReference>
<organism evidence="1 2">
    <name type="scientific">Carpinus fangiana</name>
    <dbReference type="NCBI Taxonomy" id="176857"/>
    <lineage>
        <taxon>Eukaryota</taxon>
        <taxon>Viridiplantae</taxon>
        <taxon>Streptophyta</taxon>
        <taxon>Embryophyta</taxon>
        <taxon>Tracheophyta</taxon>
        <taxon>Spermatophyta</taxon>
        <taxon>Magnoliopsida</taxon>
        <taxon>eudicotyledons</taxon>
        <taxon>Gunneridae</taxon>
        <taxon>Pentapetalae</taxon>
        <taxon>rosids</taxon>
        <taxon>fabids</taxon>
        <taxon>Fagales</taxon>
        <taxon>Betulaceae</taxon>
        <taxon>Carpinus</taxon>
    </lineage>
</organism>
<evidence type="ECO:0000313" key="2">
    <source>
        <dbReference type="Proteomes" id="UP000327013"/>
    </source>
</evidence>
<protein>
    <submittedName>
        <fullName evidence="1">Uncharacterized protein</fullName>
    </submittedName>
</protein>
<sequence length="56" mass="5794">MDAADHGYGEDHKPGLLGGEEGVHVALTTQVELGVGVQNEASEAQVAELLHDGQVD</sequence>
<reference evidence="1 2" key="1">
    <citation type="submission" date="2019-06" db="EMBL/GenBank/DDBJ databases">
        <title>A chromosomal-level reference genome of Carpinus fangiana (Coryloideae, Betulaceae).</title>
        <authorList>
            <person name="Yang X."/>
            <person name="Wang Z."/>
            <person name="Zhang L."/>
            <person name="Hao G."/>
            <person name="Liu J."/>
            <person name="Yang Y."/>
        </authorList>
    </citation>
    <scope>NUCLEOTIDE SEQUENCE [LARGE SCALE GENOMIC DNA]</scope>
    <source>
        <strain evidence="1">Cfa_2016G</strain>
        <tissue evidence="1">Leaf</tissue>
    </source>
</reference>
<name>A0A5N6RH45_9ROSI</name>
<evidence type="ECO:0000313" key="1">
    <source>
        <dbReference type="EMBL" id="KAE8098802.1"/>
    </source>
</evidence>
<proteinExistence type="predicted"/>